<dbReference type="PANTHER" id="PTHR34700:SF4">
    <property type="entry name" value="PHAGE-LIKE ELEMENT PBSX PROTEIN XKDP"/>
    <property type="match status" value="1"/>
</dbReference>
<gene>
    <name evidence="3" type="ORF">GY4MC1_0634</name>
</gene>
<dbReference type="CDD" id="cd00118">
    <property type="entry name" value="LysM"/>
    <property type="match status" value="1"/>
</dbReference>
<dbReference type="AlphaFoldDB" id="A0A7U3YCT2"/>
<dbReference type="PROSITE" id="PS51782">
    <property type="entry name" value="LYSM"/>
    <property type="match status" value="1"/>
</dbReference>
<evidence type="ECO:0000313" key="3">
    <source>
        <dbReference type="EMBL" id="ADP73462.1"/>
    </source>
</evidence>
<sequence length="216" mass="24665">MKVKMQFWLRYGSENLQLPVNPSSFEVASPYGIEVIEVDNLGEVTIPKNRGLKEFRFESFLPAKYDPAYCVHNRIIPPNDFISVIEKWRDAEKPVRFIVTTANINTLVLIPEFAYWPSPPGSPGEVQFSISLKEYRMPVVKKLSPSAPKSPPKPQRPPKQEDKPKIYVVRKGDSLWAIAKRIYNDGSKWPTIYNANKKVIGKNPNLIYPGQKLVIP</sequence>
<feature type="region of interest" description="Disordered" evidence="1">
    <location>
        <begin position="142"/>
        <end position="164"/>
    </location>
</feature>
<protein>
    <submittedName>
        <fullName evidence="3">Peptidoglycan-binding lysin domain protein</fullName>
    </submittedName>
</protein>
<name>A0A7U3YCT2_GEOS0</name>
<proteinExistence type="predicted"/>
<accession>A0A7U3YCT2</accession>
<dbReference type="SMART" id="SM00257">
    <property type="entry name" value="LysM"/>
    <property type="match status" value="1"/>
</dbReference>
<dbReference type="EMBL" id="CP002293">
    <property type="protein sequence ID" value="ADP73462.1"/>
    <property type="molecule type" value="Genomic_DNA"/>
</dbReference>
<dbReference type="PANTHER" id="PTHR34700">
    <property type="entry name" value="POTASSIUM BINDING PROTEIN KBP"/>
    <property type="match status" value="1"/>
</dbReference>
<feature type="domain" description="LysM" evidence="2">
    <location>
        <begin position="165"/>
        <end position="215"/>
    </location>
</feature>
<dbReference type="Pfam" id="PF01476">
    <property type="entry name" value="LysM"/>
    <property type="match status" value="1"/>
</dbReference>
<dbReference type="InterPro" id="IPR036779">
    <property type="entry name" value="LysM_dom_sf"/>
</dbReference>
<dbReference type="InterPro" id="IPR018392">
    <property type="entry name" value="LysM"/>
</dbReference>
<feature type="compositionally biased region" description="Pro residues" evidence="1">
    <location>
        <begin position="148"/>
        <end position="157"/>
    </location>
</feature>
<dbReference type="InterPro" id="IPR052196">
    <property type="entry name" value="Bact_Kbp"/>
</dbReference>
<evidence type="ECO:0000256" key="1">
    <source>
        <dbReference type="SAM" id="MobiDB-lite"/>
    </source>
</evidence>
<dbReference type="Gene3D" id="3.10.350.10">
    <property type="entry name" value="LysM domain"/>
    <property type="match status" value="1"/>
</dbReference>
<dbReference type="SUPFAM" id="SSF54106">
    <property type="entry name" value="LysM domain"/>
    <property type="match status" value="1"/>
</dbReference>
<reference evidence="3" key="1">
    <citation type="submission" date="2010-10" db="EMBL/GenBank/DDBJ databases">
        <title>Complete sequence of chromosome of Geobacillus sp. Y4.1MC1.</title>
        <authorList>
            <consortium name="US DOE Joint Genome Institute"/>
            <person name="Lucas S."/>
            <person name="Copeland A."/>
            <person name="Lapidus A."/>
            <person name="Cheng J.-F."/>
            <person name="Bruce D."/>
            <person name="Goodwin L."/>
            <person name="Pitluck S."/>
            <person name="Chertkov O."/>
            <person name="Zhang X."/>
            <person name="Detter J.C."/>
            <person name="Han C."/>
            <person name="Tapia R."/>
            <person name="Land M."/>
            <person name="Hauser L."/>
            <person name="Jeffries C."/>
            <person name="Kyrpides N."/>
            <person name="Ivanova N."/>
            <person name="Ovchinnikova G."/>
            <person name="Brumm P."/>
            <person name="Mead D."/>
            <person name="Woyke T."/>
        </authorList>
    </citation>
    <scope>NUCLEOTIDE SEQUENCE [LARGE SCALE GENOMIC DNA]</scope>
    <source>
        <strain evidence="3">Y4.1MC1</strain>
    </source>
</reference>
<evidence type="ECO:0000259" key="2">
    <source>
        <dbReference type="PROSITE" id="PS51782"/>
    </source>
</evidence>
<organism evidence="3">
    <name type="scientific">Geobacillus sp. (strain Y4.1MC1)</name>
    <dbReference type="NCBI Taxonomy" id="581103"/>
    <lineage>
        <taxon>Bacteria</taxon>
        <taxon>Bacillati</taxon>
        <taxon>Bacillota</taxon>
        <taxon>Bacilli</taxon>
        <taxon>Bacillales</taxon>
        <taxon>Anoxybacillaceae</taxon>
        <taxon>Geobacillus</taxon>
    </lineage>
</organism>
<dbReference type="KEGG" id="gmc:GY4MC1_0634"/>